<sequence>MPQFRISEVARLVGVSDDTVRRWVSSGRLPAQRDEANRWVVPGERVAEFAREQAHAGGRGNEVSARNRLGGIVTDVTLDGVMAQVEIAAGRFRLVSLMTRDAAEELGLRPGVRATAVVKATTVVIESSGSPE</sequence>
<feature type="domain" description="Mop" evidence="3">
    <location>
        <begin position="62"/>
        <end position="127"/>
    </location>
</feature>
<protein>
    <submittedName>
        <fullName evidence="4">Helix-turn-helix transcriptional regulator</fullName>
    </submittedName>
</protein>
<dbReference type="Gene3D" id="2.40.50.100">
    <property type="match status" value="1"/>
</dbReference>
<name>A0ABU2H4A2_9ACTN</name>
<evidence type="ECO:0000256" key="2">
    <source>
        <dbReference type="PROSITE-ProRule" id="PRU01213"/>
    </source>
</evidence>
<dbReference type="SUPFAM" id="SSF50331">
    <property type="entry name" value="MOP-like"/>
    <property type="match status" value="1"/>
</dbReference>
<dbReference type="Pfam" id="PF12728">
    <property type="entry name" value="HTH_17"/>
    <property type="match status" value="1"/>
</dbReference>
<dbReference type="CDD" id="cd04762">
    <property type="entry name" value="HTH_MerR-trunc"/>
    <property type="match status" value="1"/>
</dbReference>
<dbReference type="Pfam" id="PF03459">
    <property type="entry name" value="TOBE"/>
    <property type="match status" value="1"/>
</dbReference>
<proteinExistence type="predicted"/>
<dbReference type="Gene3D" id="1.10.1660.10">
    <property type="match status" value="1"/>
</dbReference>
<comment type="caution">
    <text evidence="4">The sequence shown here is derived from an EMBL/GenBank/DDBJ whole genome shotgun (WGS) entry which is preliminary data.</text>
</comment>
<dbReference type="PROSITE" id="PS51866">
    <property type="entry name" value="MOP"/>
    <property type="match status" value="1"/>
</dbReference>
<evidence type="ECO:0000313" key="5">
    <source>
        <dbReference type="Proteomes" id="UP001250214"/>
    </source>
</evidence>
<keyword evidence="1 2" id="KW-0500">Molybdenum</keyword>
<dbReference type="InterPro" id="IPR010093">
    <property type="entry name" value="SinI_DNA-bd"/>
</dbReference>
<dbReference type="InterPro" id="IPR041657">
    <property type="entry name" value="HTH_17"/>
</dbReference>
<dbReference type="InterPro" id="IPR004606">
    <property type="entry name" value="Mop_domain"/>
</dbReference>
<evidence type="ECO:0000313" key="4">
    <source>
        <dbReference type="EMBL" id="MDS1270121.1"/>
    </source>
</evidence>
<organism evidence="4 5">
    <name type="scientific">Lipingzhangella rawalii</name>
    <dbReference type="NCBI Taxonomy" id="2055835"/>
    <lineage>
        <taxon>Bacteria</taxon>
        <taxon>Bacillati</taxon>
        <taxon>Actinomycetota</taxon>
        <taxon>Actinomycetes</taxon>
        <taxon>Streptosporangiales</taxon>
        <taxon>Nocardiopsidaceae</taxon>
        <taxon>Lipingzhangella</taxon>
    </lineage>
</organism>
<dbReference type="Proteomes" id="UP001250214">
    <property type="component" value="Unassembled WGS sequence"/>
</dbReference>
<dbReference type="InterPro" id="IPR005116">
    <property type="entry name" value="Transp-assoc_OB_typ1"/>
</dbReference>
<evidence type="ECO:0000256" key="1">
    <source>
        <dbReference type="ARBA" id="ARBA00022505"/>
    </source>
</evidence>
<dbReference type="RefSeq" id="WP_310911661.1">
    <property type="nucleotide sequence ID" value="NZ_JAVLVT010000003.1"/>
</dbReference>
<dbReference type="InterPro" id="IPR008995">
    <property type="entry name" value="Mo/tungstate-bd_C_term_dom"/>
</dbReference>
<accession>A0ABU2H4A2</accession>
<dbReference type="EMBL" id="JAVLVT010000003">
    <property type="protein sequence ID" value="MDS1270121.1"/>
    <property type="molecule type" value="Genomic_DNA"/>
</dbReference>
<reference evidence="5" key="1">
    <citation type="submission" date="2023-07" db="EMBL/GenBank/DDBJ databases">
        <title>Novel species in the genus Lipingzhangella isolated from Sambhar Salt Lake.</title>
        <authorList>
            <person name="Jiya N."/>
            <person name="Kajale S."/>
            <person name="Sharma A."/>
        </authorList>
    </citation>
    <scope>NUCLEOTIDE SEQUENCE [LARGE SCALE GENOMIC DNA]</scope>
    <source>
        <strain evidence="5">LS1_29</strain>
    </source>
</reference>
<gene>
    <name evidence="4" type="ORF">RIF23_07420</name>
</gene>
<dbReference type="NCBIfam" id="TIGR01764">
    <property type="entry name" value="excise"/>
    <property type="match status" value="1"/>
</dbReference>
<evidence type="ECO:0000259" key="3">
    <source>
        <dbReference type="PROSITE" id="PS51866"/>
    </source>
</evidence>
<keyword evidence="5" id="KW-1185">Reference proteome</keyword>